<dbReference type="PROSITE" id="PS00622">
    <property type="entry name" value="HTH_LUXR_1"/>
    <property type="match status" value="1"/>
</dbReference>
<dbReference type="Gene3D" id="1.10.10.10">
    <property type="entry name" value="Winged helix-like DNA-binding domain superfamily/Winged helix DNA-binding domain"/>
    <property type="match status" value="1"/>
</dbReference>
<dbReference type="InterPro" id="IPR041664">
    <property type="entry name" value="AAA_16"/>
</dbReference>
<dbReference type="Pfam" id="PF13191">
    <property type="entry name" value="AAA_16"/>
    <property type="match status" value="1"/>
</dbReference>
<protein>
    <submittedName>
        <fullName evidence="4">AAA family ATPase</fullName>
    </submittedName>
</protein>
<dbReference type="InterPro" id="IPR027417">
    <property type="entry name" value="P-loop_NTPase"/>
</dbReference>
<dbReference type="InterPro" id="IPR000792">
    <property type="entry name" value="Tscrpt_reg_LuxR_C"/>
</dbReference>
<dbReference type="PRINTS" id="PR00038">
    <property type="entry name" value="HTHLUXR"/>
</dbReference>
<dbReference type="SUPFAM" id="SSF46894">
    <property type="entry name" value="C-terminal effector domain of the bipartite response regulators"/>
    <property type="match status" value="1"/>
</dbReference>
<feature type="domain" description="HTH luxR-type" evidence="3">
    <location>
        <begin position="885"/>
        <end position="950"/>
    </location>
</feature>
<dbReference type="PANTHER" id="PTHR16305">
    <property type="entry name" value="TESTICULAR SOLUBLE ADENYLYL CYCLASE"/>
    <property type="match status" value="1"/>
</dbReference>
<evidence type="ECO:0000259" key="3">
    <source>
        <dbReference type="PROSITE" id="PS50043"/>
    </source>
</evidence>
<dbReference type="Pfam" id="PF00196">
    <property type="entry name" value="GerE"/>
    <property type="match status" value="1"/>
</dbReference>
<name>A0ABU2NA19_9PSEU</name>
<proteinExistence type="predicted"/>
<dbReference type="EMBL" id="JAVREJ010000009">
    <property type="protein sequence ID" value="MDT0350786.1"/>
    <property type="molecule type" value="Genomic_DNA"/>
</dbReference>
<reference evidence="5" key="1">
    <citation type="submission" date="2023-07" db="EMBL/GenBank/DDBJ databases">
        <title>30 novel species of actinomycetes from the DSMZ collection.</title>
        <authorList>
            <person name="Nouioui I."/>
        </authorList>
    </citation>
    <scope>NUCLEOTIDE SEQUENCE [LARGE SCALE GENOMIC DNA]</scope>
    <source>
        <strain evidence="5">DSM 45834</strain>
    </source>
</reference>
<sequence>MDAAAGTTVRGRVPRSPVLVGRAAELATARGLVDAVAAGRGGALLVAGEAGIGKTRLLDDVAARAAERGLPVLSGRAVQGGGTFRAVAGAVIGLLDDPARAHDPTLRPYRAALARLLPSWAEPDAGIDPQISVDPVVVLAEGLLRLLRLALGDAPGCVLRLEDLHWADDDTLALVEHLASAAAGSPVLLACSARDDAPAHAARRLAAAPGTITLHLARLGGRDVAALAAACRDGRPVTDEEAEQLMLRSDGLPFAVEELLAAPGSAVPPTLAALVAGRLAALPEAAQEILHAAAVCGPELDWRLLAPTTGASEQEVLRALRAAVGQALLVADGPTLRWPHALTRDAVLAVLLPPERAALAGRVARVLADRAGPDDELRAAELYVESGETDAAVTLLLQLARRDAGRGALRSAEHLLATAADAASGSRLAPAVTAERVTVLTLVGRAADALALGSAELDTVRGDAHADLCLQLARTAITAGAWAGAEAFVARAGRPGDPRSLVLRADAAFGAGRATDAGELAAAAIARAEEVADEARGAGDHSAAEQQAVAALCEALGVAGRLAWGTDLDVTEALAQRAAQVAGEHGLVPWRATALFQLAMMRLLRNHDTTLLSEARELALDAGMLGQVAAIDYVRADYIWWVDGPSAALPVARAALDLTRVLRLPQRAFSVEAILEMLDAAAQLVAGTTTPSAARRRADGIAAQGGSGPRLDQVLRIVVALVEHDLPRAADELEIGARELMERTAVVPPLPYVGATALVHAALDQESGWAKRTHAVVQVPGNRGAFAWADAVAHGRAGRRAEAVLSFADGEEALAGLPWWRRLLHTVVLDCAVTDGWGDPVPLLRADLAVHEQAGDVALARICRDLLRRAGAPAPRGRAGGSVPPRLRARGITAREAEVLGLVAEGLTNAQVAERLFLSPRTVDTHVASLLAKTGLPSRIRLRTWAHEPR</sequence>
<dbReference type="PROSITE" id="PS50043">
    <property type="entry name" value="HTH_LUXR_2"/>
    <property type="match status" value="1"/>
</dbReference>
<dbReference type="SUPFAM" id="SSF52540">
    <property type="entry name" value="P-loop containing nucleoside triphosphate hydrolases"/>
    <property type="match status" value="1"/>
</dbReference>
<evidence type="ECO:0000256" key="2">
    <source>
        <dbReference type="ARBA" id="ARBA00022840"/>
    </source>
</evidence>
<organism evidence="4 5">
    <name type="scientific">Pseudonocardia charpentierae</name>
    <dbReference type="NCBI Taxonomy" id="3075545"/>
    <lineage>
        <taxon>Bacteria</taxon>
        <taxon>Bacillati</taxon>
        <taxon>Actinomycetota</taxon>
        <taxon>Actinomycetes</taxon>
        <taxon>Pseudonocardiales</taxon>
        <taxon>Pseudonocardiaceae</taxon>
        <taxon>Pseudonocardia</taxon>
    </lineage>
</organism>
<dbReference type="InterPro" id="IPR016032">
    <property type="entry name" value="Sig_transdc_resp-reg_C-effctor"/>
</dbReference>
<evidence type="ECO:0000313" key="5">
    <source>
        <dbReference type="Proteomes" id="UP001183202"/>
    </source>
</evidence>
<keyword evidence="2" id="KW-0067">ATP-binding</keyword>
<dbReference type="RefSeq" id="WP_311556812.1">
    <property type="nucleotide sequence ID" value="NZ_JAVREJ010000009.1"/>
</dbReference>
<dbReference type="PANTHER" id="PTHR16305:SF35">
    <property type="entry name" value="TRANSCRIPTIONAL ACTIVATOR DOMAIN"/>
    <property type="match status" value="1"/>
</dbReference>
<evidence type="ECO:0000313" key="4">
    <source>
        <dbReference type="EMBL" id="MDT0350786.1"/>
    </source>
</evidence>
<keyword evidence="1" id="KW-0547">Nucleotide-binding</keyword>
<dbReference type="Proteomes" id="UP001183202">
    <property type="component" value="Unassembled WGS sequence"/>
</dbReference>
<dbReference type="SMART" id="SM00421">
    <property type="entry name" value="HTH_LUXR"/>
    <property type="match status" value="1"/>
</dbReference>
<keyword evidence="5" id="KW-1185">Reference proteome</keyword>
<gene>
    <name evidence="4" type="ORF">RM445_14740</name>
</gene>
<dbReference type="InterPro" id="IPR036388">
    <property type="entry name" value="WH-like_DNA-bd_sf"/>
</dbReference>
<comment type="caution">
    <text evidence="4">The sequence shown here is derived from an EMBL/GenBank/DDBJ whole genome shotgun (WGS) entry which is preliminary data.</text>
</comment>
<evidence type="ECO:0000256" key="1">
    <source>
        <dbReference type="ARBA" id="ARBA00022741"/>
    </source>
</evidence>
<accession>A0ABU2NA19</accession>
<dbReference type="CDD" id="cd06170">
    <property type="entry name" value="LuxR_C_like"/>
    <property type="match status" value="1"/>
</dbReference>